<gene>
    <name evidence="6" type="ORF">FD46_GL000728</name>
</gene>
<comment type="caution">
    <text evidence="6">The sequence shown here is derived from an EMBL/GenBank/DDBJ whole genome shotgun (WGS) entry which is preliminary data.</text>
</comment>
<feature type="domain" description="Solute-binding protein family 3/N-terminal" evidence="5">
    <location>
        <begin position="41"/>
        <end position="261"/>
    </location>
</feature>
<evidence type="ECO:0000313" key="6">
    <source>
        <dbReference type="EMBL" id="KRL05338.1"/>
    </source>
</evidence>
<sequence length="267" mass="29283">MKRKGLLIGAGVIIAAILIFLTTVQLGKTQGTSSTNENKKVLTFAATGTSFPTAYKKDGKLVGFDVDLANIIAKKLGYKSNWITGDFDGLFGQLDNGKIDTIANDVAITTERTEKYRFSNPYNTEETTVAVAKKTSYKTLKDLEGKTVAGAVASNNTENLKAYDSKINIKTFEGRDDIYQALLVGHVDGVINTRNNLAALIKKKGYNWKILNGNAATVKIAFPFTKDVRGKKLEEKFNSEIAKLKQDGTIAKLSNKYFGYDITQNLK</sequence>
<dbReference type="Gene3D" id="3.40.190.10">
    <property type="entry name" value="Periplasmic binding protein-like II"/>
    <property type="match status" value="2"/>
</dbReference>
<dbReference type="AlphaFoldDB" id="A0A0R1MJI6"/>
<protein>
    <recommendedName>
        <fullName evidence="5">Solute-binding protein family 3/N-terminal domain-containing protein</fullName>
    </recommendedName>
</protein>
<organism evidence="6 7">
    <name type="scientific">Liquorilactobacillus oeni DSM 19972</name>
    <dbReference type="NCBI Taxonomy" id="1423777"/>
    <lineage>
        <taxon>Bacteria</taxon>
        <taxon>Bacillati</taxon>
        <taxon>Bacillota</taxon>
        <taxon>Bacilli</taxon>
        <taxon>Lactobacillales</taxon>
        <taxon>Lactobacillaceae</taxon>
        <taxon>Liquorilactobacillus</taxon>
    </lineage>
</organism>
<comment type="subcellular location">
    <subcellularLocation>
        <location evidence="1">Cell envelope</location>
    </subcellularLocation>
</comment>
<dbReference type="PANTHER" id="PTHR35936:SF19">
    <property type="entry name" value="AMINO-ACID-BINDING PROTEIN YXEM-RELATED"/>
    <property type="match status" value="1"/>
</dbReference>
<dbReference type="InterPro" id="IPR018313">
    <property type="entry name" value="SBP_3_CS"/>
</dbReference>
<name>A0A0R1MJI6_9LACO</name>
<evidence type="ECO:0000256" key="2">
    <source>
        <dbReference type="ARBA" id="ARBA00010333"/>
    </source>
</evidence>
<accession>A0A0R1MJI6</accession>
<dbReference type="GO" id="GO:0030313">
    <property type="term" value="C:cell envelope"/>
    <property type="evidence" value="ECO:0007669"/>
    <property type="project" value="UniProtKB-SubCell"/>
</dbReference>
<proteinExistence type="inferred from homology"/>
<keyword evidence="7" id="KW-1185">Reference proteome</keyword>
<evidence type="ECO:0000313" key="7">
    <source>
        <dbReference type="Proteomes" id="UP000051686"/>
    </source>
</evidence>
<dbReference type="PANTHER" id="PTHR35936">
    <property type="entry name" value="MEMBRANE-BOUND LYTIC MUREIN TRANSGLYCOSYLASE F"/>
    <property type="match status" value="1"/>
</dbReference>
<dbReference type="STRING" id="1423777.FD46_GL000728"/>
<dbReference type="SUPFAM" id="SSF53850">
    <property type="entry name" value="Periplasmic binding protein-like II"/>
    <property type="match status" value="1"/>
</dbReference>
<evidence type="ECO:0000256" key="4">
    <source>
        <dbReference type="RuleBase" id="RU003744"/>
    </source>
</evidence>
<dbReference type="SMART" id="SM00062">
    <property type="entry name" value="PBPb"/>
    <property type="match status" value="1"/>
</dbReference>
<evidence type="ECO:0000256" key="3">
    <source>
        <dbReference type="ARBA" id="ARBA00022729"/>
    </source>
</evidence>
<keyword evidence="3" id="KW-0732">Signal</keyword>
<comment type="similarity">
    <text evidence="2 4">Belongs to the bacterial solute-binding protein 3 family.</text>
</comment>
<dbReference type="Pfam" id="PF00497">
    <property type="entry name" value="SBP_bac_3"/>
    <property type="match status" value="1"/>
</dbReference>
<evidence type="ECO:0000256" key="1">
    <source>
        <dbReference type="ARBA" id="ARBA00004196"/>
    </source>
</evidence>
<dbReference type="PATRIC" id="fig|1423777.3.peg.754"/>
<dbReference type="InterPro" id="IPR001638">
    <property type="entry name" value="Solute-binding_3/MltF_N"/>
</dbReference>
<reference evidence="6 7" key="1">
    <citation type="journal article" date="2015" name="Genome Announc.">
        <title>Expanding the biotechnology potential of lactobacilli through comparative genomics of 213 strains and associated genera.</title>
        <authorList>
            <person name="Sun Z."/>
            <person name="Harris H.M."/>
            <person name="McCann A."/>
            <person name="Guo C."/>
            <person name="Argimon S."/>
            <person name="Zhang W."/>
            <person name="Yang X."/>
            <person name="Jeffery I.B."/>
            <person name="Cooney J.C."/>
            <person name="Kagawa T.F."/>
            <person name="Liu W."/>
            <person name="Song Y."/>
            <person name="Salvetti E."/>
            <person name="Wrobel A."/>
            <person name="Rasinkangas P."/>
            <person name="Parkhill J."/>
            <person name="Rea M.C."/>
            <person name="O'Sullivan O."/>
            <person name="Ritari J."/>
            <person name="Douillard F.P."/>
            <person name="Paul Ross R."/>
            <person name="Yang R."/>
            <person name="Briner A.E."/>
            <person name="Felis G.E."/>
            <person name="de Vos W.M."/>
            <person name="Barrangou R."/>
            <person name="Klaenhammer T.R."/>
            <person name="Caufield P.W."/>
            <person name="Cui Y."/>
            <person name="Zhang H."/>
            <person name="O'Toole P.W."/>
        </authorList>
    </citation>
    <scope>NUCLEOTIDE SEQUENCE [LARGE SCALE GENOMIC DNA]</scope>
    <source>
        <strain evidence="6 7">DSM 19972</strain>
    </source>
</reference>
<dbReference type="OrthoDB" id="8613538at2"/>
<dbReference type="RefSeq" id="WP_057895695.1">
    <property type="nucleotide sequence ID" value="NZ_AZEH01000025.1"/>
</dbReference>
<evidence type="ECO:0000259" key="5">
    <source>
        <dbReference type="SMART" id="SM00062"/>
    </source>
</evidence>
<dbReference type="Proteomes" id="UP000051686">
    <property type="component" value="Unassembled WGS sequence"/>
</dbReference>
<dbReference type="PROSITE" id="PS01039">
    <property type="entry name" value="SBP_BACTERIAL_3"/>
    <property type="match status" value="1"/>
</dbReference>
<dbReference type="EMBL" id="AZEH01000025">
    <property type="protein sequence ID" value="KRL05338.1"/>
    <property type="molecule type" value="Genomic_DNA"/>
</dbReference>